<accession>A0A0F9ML86</accession>
<evidence type="ECO:0000313" key="1">
    <source>
        <dbReference type="EMBL" id="KKN08045.1"/>
    </source>
</evidence>
<comment type="caution">
    <text evidence="1">The sequence shown here is derived from an EMBL/GenBank/DDBJ whole genome shotgun (WGS) entry which is preliminary data.</text>
</comment>
<reference evidence="1" key="1">
    <citation type="journal article" date="2015" name="Nature">
        <title>Complex archaea that bridge the gap between prokaryotes and eukaryotes.</title>
        <authorList>
            <person name="Spang A."/>
            <person name="Saw J.H."/>
            <person name="Jorgensen S.L."/>
            <person name="Zaremba-Niedzwiedzka K."/>
            <person name="Martijn J."/>
            <person name="Lind A.E."/>
            <person name="van Eijk R."/>
            <person name="Schleper C."/>
            <person name="Guy L."/>
            <person name="Ettema T.J."/>
        </authorList>
    </citation>
    <scope>NUCLEOTIDE SEQUENCE</scope>
</reference>
<dbReference type="EMBL" id="LAZR01004500">
    <property type="protein sequence ID" value="KKN08045.1"/>
    <property type="molecule type" value="Genomic_DNA"/>
</dbReference>
<proteinExistence type="predicted"/>
<dbReference type="AlphaFoldDB" id="A0A0F9ML86"/>
<organism evidence="1">
    <name type="scientific">marine sediment metagenome</name>
    <dbReference type="NCBI Taxonomy" id="412755"/>
    <lineage>
        <taxon>unclassified sequences</taxon>
        <taxon>metagenomes</taxon>
        <taxon>ecological metagenomes</taxon>
    </lineage>
</organism>
<name>A0A0F9ML86_9ZZZZ</name>
<protein>
    <submittedName>
        <fullName evidence="1">Uncharacterized protein</fullName>
    </submittedName>
</protein>
<sequence>MPRIKTTKKHFEIFKIEAERWIRQLGLTEWEVYYSHCKLRLKAQCKYNLIGRNATISLSTEYIDDSIDYDLESDIKRSAFHEVCELLLGPLESMVVQRYALGADDVREETHRIIRRLENFVSNIYKKEHGKSKKCQLQKK</sequence>
<gene>
    <name evidence="1" type="ORF">LCGC14_1060680</name>
</gene>